<evidence type="ECO:0000259" key="3">
    <source>
        <dbReference type="Pfam" id="PF00144"/>
    </source>
</evidence>
<feature type="signal peptide" evidence="2">
    <location>
        <begin position="1"/>
        <end position="23"/>
    </location>
</feature>
<dbReference type="PANTHER" id="PTHR46825">
    <property type="entry name" value="D-ALANYL-D-ALANINE-CARBOXYPEPTIDASE/ENDOPEPTIDASE AMPH"/>
    <property type="match status" value="1"/>
</dbReference>
<dbReference type="EC" id="3.1.1.103" evidence="4"/>
<dbReference type="InterPro" id="IPR050491">
    <property type="entry name" value="AmpC-like"/>
</dbReference>
<evidence type="ECO:0000256" key="2">
    <source>
        <dbReference type="SAM" id="SignalP"/>
    </source>
</evidence>
<dbReference type="InterPro" id="IPR001466">
    <property type="entry name" value="Beta-lactam-related"/>
</dbReference>
<dbReference type="Gene3D" id="3.40.710.10">
    <property type="entry name" value="DD-peptidase/beta-lactamase superfamily"/>
    <property type="match status" value="1"/>
</dbReference>
<keyword evidence="4" id="KW-0378">Hydrolase</keyword>
<feature type="region of interest" description="Disordered" evidence="1">
    <location>
        <begin position="370"/>
        <end position="401"/>
    </location>
</feature>
<sequence>MKYLPHSLLLFLSLNMLSLNTYAISETGDVDLLKTNIINMVESEFTRLSVPGVSVAVVLDSGDEITAFKGTANTETKEELNEDHQFRLASVSKHLTAIMLMLLQEQGDIALDDKIINHVDLPDFPNRDIITIRQLMNHTAGVYDHVNSPNDYFSIALSEPNRVWTPEEVLNYTVQAGADFQPGAAYSYSNTGYYILGLLIEAVTEQTFAEAFNDLLVNPLSLTGIFADDYSDTNTPIEMFAANNRAYEYHKSSIGAAGNFVAKPLALAKLGQQVYAGNFISDESEAAMSTGSDLNNAYGLGSRLWSLQNIFHFGHTGTLGGYKSIYMYIPEYEVSIAVIVNGYPAVSDNWWHFLDEVMLEVVSYYKGTLETGGESTDETPTEEPVEDEDDNEEDDKDSGGSTSLLLLLISSVAVLLRRRKTLN</sequence>
<gene>
    <name evidence="4" type="ORF">RT723_09460</name>
</gene>
<dbReference type="Proteomes" id="UP001257914">
    <property type="component" value="Unassembled WGS sequence"/>
</dbReference>
<feature type="compositionally biased region" description="Acidic residues" evidence="1">
    <location>
        <begin position="375"/>
        <end position="396"/>
    </location>
</feature>
<name>A0ABU3R0K9_9GAMM</name>
<keyword evidence="2" id="KW-0732">Signal</keyword>
<protein>
    <submittedName>
        <fullName evidence="4">Serine hydrolase domain-containing protein</fullName>
        <ecNumber evidence="4">3.1.1.103</ecNumber>
    </submittedName>
</protein>
<dbReference type="EMBL" id="JAWCUA010000007">
    <property type="protein sequence ID" value="MDU0113218.1"/>
    <property type="molecule type" value="Genomic_DNA"/>
</dbReference>
<dbReference type="PANTHER" id="PTHR46825:SF7">
    <property type="entry name" value="D-ALANYL-D-ALANINE CARBOXYPEPTIDASE"/>
    <property type="match status" value="1"/>
</dbReference>
<evidence type="ECO:0000313" key="4">
    <source>
        <dbReference type="EMBL" id="MDU0113218.1"/>
    </source>
</evidence>
<dbReference type="InterPro" id="IPR012338">
    <property type="entry name" value="Beta-lactam/transpept-like"/>
</dbReference>
<evidence type="ECO:0000256" key="1">
    <source>
        <dbReference type="SAM" id="MobiDB-lite"/>
    </source>
</evidence>
<keyword evidence="5" id="KW-1185">Reference proteome</keyword>
<comment type="caution">
    <text evidence="4">The sequence shown here is derived from an EMBL/GenBank/DDBJ whole genome shotgun (WGS) entry which is preliminary data.</text>
</comment>
<feature type="domain" description="Beta-lactamase-related" evidence="3">
    <location>
        <begin position="48"/>
        <end position="344"/>
    </location>
</feature>
<dbReference type="GO" id="GO:0016787">
    <property type="term" value="F:hydrolase activity"/>
    <property type="evidence" value="ECO:0007669"/>
    <property type="project" value="UniProtKB-KW"/>
</dbReference>
<reference evidence="4 5" key="1">
    <citation type="submission" date="2023-10" db="EMBL/GenBank/DDBJ databases">
        <title>Psychrosphaera aquimaarina strain SW33 isolated from seawater.</title>
        <authorList>
            <person name="Bayburt H."/>
            <person name="Kim J.M."/>
            <person name="Choi B.J."/>
            <person name="Jeon C.O."/>
        </authorList>
    </citation>
    <scope>NUCLEOTIDE SEQUENCE [LARGE SCALE GENOMIC DNA]</scope>
    <source>
        <strain evidence="4 5">KCTC 52743</strain>
    </source>
</reference>
<feature type="chain" id="PRO_5047297977" evidence="2">
    <location>
        <begin position="24"/>
        <end position="423"/>
    </location>
</feature>
<dbReference type="RefSeq" id="WP_315946810.1">
    <property type="nucleotide sequence ID" value="NZ_JAWCUA010000007.1"/>
</dbReference>
<organism evidence="4 5">
    <name type="scientific">Psychrosphaera aquimarina</name>
    <dbReference type="NCBI Taxonomy" id="2044854"/>
    <lineage>
        <taxon>Bacteria</taxon>
        <taxon>Pseudomonadati</taxon>
        <taxon>Pseudomonadota</taxon>
        <taxon>Gammaproteobacteria</taxon>
        <taxon>Alteromonadales</taxon>
        <taxon>Pseudoalteromonadaceae</taxon>
        <taxon>Psychrosphaera</taxon>
    </lineage>
</organism>
<dbReference type="Pfam" id="PF00144">
    <property type="entry name" value="Beta-lactamase"/>
    <property type="match status" value="1"/>
</dbReference>
<proteinExistence type="predicted"/>
<dbReference type="SUPFAM" id="SSF56601">
    <property type="entry name" value="beta-lactamase/transpeptidase-like"/>
    <property type="match status" value="1"/>
</dbReference>
<accession>A0ABU3R0K9</accession>
<evidence type="ECO:0000313" key="5">
    <source>
        <dbReference type="Proteomes" id="UP001257914"/>
    </source>
</evidence>